<proteinExistence type="inferred from homology"/>
<feature type="domain" description="CBS" evidence="10">
    <location>
        <begin position="279"/>
        <end position="337"/>
    </location>
</feature>
<comment type="caution">
    <text evidence="11">The sequence shown here is derived from an EMBL/GenBank/DDBJ whole genome shotgun (WGS) entry which is preliminary data.</text>
</comment>
<accession>A0A0R1HQD0</accession>
<dbReference type="PATRIC" id="fig|1302272.5.peg.1024"/>
<feature type="domain" description="CBS" evidence="10">
    <location>
        <begin position="341"/>
        <end position="398"/>
    </location>
</feature>
<dbReference type="OrthoDB" id="9802264at2"/>
<organism evidence="11 12">
    <name type="scientific">Secundilactobacillus kimchicus JCM 15530</name>
    <dbReference type="NCBI Taxonomy" id="1302272"/>
    <lineage>
        <taxon>Bacteria</taxon>
        <taxon>Bacillati</taxon>
        <taxon>Bacillota</taxon>
        <taxon>Bacilli</taxon>
        <taxon>Lactobacillales</taxon>
        <taxon>Lactobacillaceae</taxon>
        <taxon>Secundilactobacillus</taxon>
    </lineage>
</organism>
<keyword evidence="2 8" id="KW-0813">Transport</keyword>
<dbReference type="SUPFAM" id="SSF54631">
    <property type="entry name" value="CBS-domain pair"/>
    <property type="match status" value="1"/>
</dbReference>
<name>A0A0R1HQD0_9LACO</name>
<dbReference type="PANTHER" id="PTHR43869">
    <property type="entry name" value="GLYCINE BETAINE/PROLINE BETAINE TRANSPORT SYSTEM ATP-BINDING PROTEIN PROV"/>
    <property type="match status" value="1"/>
</dbReference>
<dbReference type="Gene3D" id="3.40.50.300">
    <property type="entry name" value="P-loop containing nucleotide triphosphate hydrolases"/>
    <property type="match status" value="1"/>
</dbReference>
<evidence type="ECO:0000256" key="7">
    <source>
        <dbReference type="PROSITE-ProRule" id="PRU00703"/>
    </source>
</evidence>
<dbReference type="CDD" id="cd03294">
    <property type="entry name" value="ABC_Pro_Gly_Betaine"/>
    <property type="match status" value="1"/>
</dbReference>
<dbReference type="InterPro" id="IPR003439">
    <property type="entry name" value="ABC_transporter-like_ATP-bd"/>
</dbReference>
<dbReference type="STRING" id="1302272.FC96_GL001017"/>
<protein>
    <recommendedName>
        <fullName evidence="8">Quaternary amine transport ATP-binding protein</fullName>
        <ecNumber evidence="8">7.6.2.9</ecNumber>
    </recommendedName>
</protein>
<dbReference type="GO" id="GO:0006970">
    <property type="term" value="P:response to osmotic stress"/>
    <property type="evidence" value="ECO:0007669"/>
    <property type="project" value="UniProtKB-ARBA"/>
</dbReference>
<dbReference type="Pfam" id="PF00571">
    <property type="entry name" value="CBS"/>
    <property type="match status" value="2"/>
</dbReference>
<dbReference type="InterPro" id="IPR017871">
    <property type="entry name" value="ABC_transporter-like_CS"/>
</dbReference>
<dbReference type="EC" id="7.6.2.9" evidence="8"/>
<dbReference type="NCBIfam" id="TIGR01186">
    <property type="entry name" value="proV"/>
    <property type="match status" value="1"/>
</dbReference>
<dbReference type="SUPFAM" id="SSF52540">
    <property type="entry name" value="P-loop containing nucleoside triphosphate hydrolases"/>
    <property type="match status" value="1"/>
</dbReference>
<dbReference type="InterPro" id="IPR000644">
    <property type="entry name" value="CBS_dom"/>
</dbReference>
<dbReference type="GO" id="GO:0006865">
    <property type="term" value="P:amino acid transport"/>
    <property type="evidence" value="ECO:0007669"/>
    <property type="project" value="UniProtKB-UniRule"/>
</dbReference>
<comment type="catalytic activity">
    <reaction evidence="8">
        <text>a quaternary ammonium(out) + ATP + H2O = a quaternary ammonium(in) + ADP + phosphate + H(+)</text>
        <dbReference type="Rhea" id="RHEA:11036"/>
        <dbReference type="ChEBI" id="CHEBI:15377"/>
        <dbReference type="ChEBI" id="CHEBI:15378"/>
        <dbReference type="ChEBI" id="CHEBI:30616"/>
        <dbReference type="ChEBI" id="CHEBI:35267"/>
        <dbReference type="ChEBI" id="CHEBI:43474"/>
        <dbReference type="ChEBI" id="CHEBI:456216"/>
    </reaction>
</comment>
<dbReference type="InterPro" id="IPR003593">
    <property type="entry name" value="AAA+_ATPase"/>
</dbReference>
<dbReference type="PROSITE" id="PS00211">
    <property type="entry name" value="ABC_TRANSPORTER_1"/>
    <property type="match status" value="1"/>
</dbReference>
<dbReference type="GO" id="GO:0031460">
    <property type="term" value="P:glycine betaine transport"/>
    <property type="evidence" value="ECO:0007669"/>
    <property type="project" value="InterPro"/>
</dbReference>
<reference evidence="11 12" key="1">
    <citation type="journal article" date="2015" name="Genome Announc.">
        <title>Expanding the biotechnology potential of lactobacilli through comparative genomics of 213 strains and associated genera.</title>
        <authorList>
            <person name="Sun Z."/>
            <person name="Harris H.M."/>
            <person name="McCann A."/>
            <person name="Guo C."/>
            <person name="Argimon S."/>
            <person name="Zhang W."/>
            <person name="Yang X."/>
            <person name="Jeffery I.B."/>
            <person name="Cooney J.C."/>
            <person name="Kagawa T.F."/>
            <person name="Liu W."/>
            <person name="Song Y."/>
            <person name="Salvetti E."/>
            <person name="Wrobel A."/>
            <person name="Rasinkangas P."/>
            <person name="Parkhill J."/>
            <person name="Rea M.C."/>
            <person name="O'Sullivan O."/>
            <person name="Ritari J."/>
            <person name="Douillard F.P."/>
            <person name="Paul Ross R."/>
            <person name="Yang R."/>
            <person name="Briner A.E."/>
            <person name="Felis G.E."/>
            <person name="de Vos W.M."/>
            <person name="Barrangou R."/>
            <person name="Klaenhammer T.R."/>
            <person name="Caufield P.W."/>
            <person name="Cui Y."/>
            <person name="Zhang H."/>
            <person name="O'Toole P.W."/>
        </authorList>
    </citation>
    <scope>NUCLEOTIDE SEQUENCE [LARGE SCALE GENOMIC DNA]</scope>
    <source>
        <strain evidence="11 12">JCM 15530</strain>
    </source>
</reference>
<evidence type="ECO:0000313" key="12">
    <source>
        <dbReference type="Proteomes" id="UP000050911"/>
    </source>
</evidence>
<dbReference type="FunFam" id="3.40.50.300:FF:000201">
    <property type="entry name" value="Glycine betaine/L-proline ABC transporter ATP-binding protein"/>
    <property type="match status" value="1"/>
</dbReference>
<keyword evidence="3 8" id="KW-0547">Nucleotide-binding</keyword>
<keyword evidence="5" id="KW-0029">Amino-acid transport</keyword>
<dbReference type="GO" id="GO:0005524">
    <property type="term" value="F:ATP binding"/>
    <property type="evidence" value="ECO:0007669"/>
    <property type="project" value="UniProtKB-UniRule"/>
</dbReference>
<dbReference type="InterPro" id="IPR005892">
    <property type="entry name" value="Gly-betaine_transp_ATP-bd"/>
</dbReference>
<comment type="similarity">
    <text evidence="1 8">Belongs to the ABC transporter superfamily.</text>
</comment>
<evidence type="ECO:0000313" key="11">
    <source>
        <dbReference type="EMBL" id="KRK48700.1"/>
    </source>
</evidence>
<dbReference type="SMART" id="SM00382">
    <property type="entry name" value="AAA"/>
    <property type="match status" value="1"/>
</dbReference>
<dbReference type="InterPro" id="IPR046342">
    <property type="entry name" value="CBS_dom_sf"/>
</dbReference>
<dbReference type="SMART" id="SM00116">
    <property type="entry name" value="CBS"/>
    <property type="match status" value="2"/>
</dbReference>
<dbReference type="PANTHER" id="PTHR43869:SF1">
    <property type="entry name" value="GLYCINE BETAINE_PROLINE BETAINE TRANSPORT SYSTEM ATP-BINDING PROTEIN PROV"/>
    <property type="match status" value="1"/>
</dbReference>
<dbReference type="GO" id="GO:0015418">
    <property type="term" value="F:ABC-type quaternary ammonium compound transporting activity"/>
    <property type="evidence" value="ECO:0007669"/>
    <property type="project" value="UniProtKB-EC"/>
</dbReference>
<dbReference type="Proteomes" id="UP000050911">
    <property type="component" value="Unassembled WGS sequence"/>
</dbReference>
<comment type="subcellular location">
    <subcellularLocation>
        <location evidence="8">Cell inner membrane</location>
        <topology evidence="8">Peripheral membrane protein</topology>
    </subcellularLocation>
</comment>
<dbReference type="PROSITE" id="PS51371">
    <property type="entry name" value="CBS"/>
    <property type="match status" value="2"/>
</dbReference>
<gene>
    <name evidence="11" type="ORF">FC96_GL001017</name>
</gene>
<dbReference type="InterPro" id="IPR051921">
    <property type="entry name" value="ABC_osmolyte_uptake_ATP-bind"/>
</dbReference>
<dbReference type="Gene3D" id="3.10.580.10">
    <property type="entry name" value="CBS-domain"/>
    <property type="match status" value="1"/>
</dbReference>
<dbReference type="RefSeq" id="WP_056941938.1">
    <property type="nucleotide sequence ID" value="NZ_AZCX01000002.1"/>
</dbReference>
<evidence type="ECO:0000256" key="1">
    <source>
        <dbReference type="ARBA" id="ARBA00005417"/>
    </source>
</evidence>
<keyword evidence="12" id="KW-1185">Reference proteome</keyword>
<evidence type="ECO:0000256" key="8">
    <source>
        <dbReference type="RuleBase" id="RU369116"/>
    </source>
</evidence>
<keyword evidence="8" id="KW-0472">Membrane</keyword>
<dbReference type="PROSITE" id="PS50893">
    <property type="entry name" value="ABC_TRANSPORTER_2"/>
    <property type="match status" value="1"/>
</dbReference>
<keyword evidence="8" id="KW-1003">Cell membrane</keyword>
<sequence length="398" mass="44225">MTAKVEVKNLTKIFGRRIPRAQQLLSEGKSKAEILEETGATVGVSRANFSVQDGEIFVIMGLSGSGKSTLIRMINRLIEPTEGEIAIDGEDLMTLDKNGLREVRRKKMSMVFQNFALFPNRTILQNVGYGLEVQGVDQDTRDKKAHDSLELVGLHGYDDQYPQQLSGGMQQRVGLARALANDAEVLLMDEAFSALDPLNRKDMQDELLELQEKMHKTIIFISHDLNEALRIGDRIMIMKDGVIVQTGTPEDILTNPADDYVERFIEDVDRTKVLTVANVMIRPNTVNIDKDGPRIALRRMRDNDISSIYVVDNERRFVGFADADDVAALIQQGNRDLSSVVTKREVPITSPDTPVRDLMDQISSTPVPFAVLDDQKHLVGIIVRGAVLGAIAGNEVTE</sequence>
<dbReference type="InterPro" id="IPR027417">
    <property type="entry name" value="P-loop_NTPase"/>
</dbReference>
<keyword evidence="6 7" id="KW-0129">CBS domain</keyword>
<comment type="subunit">
    <text evidence="8">The complex is probably composed of two ATP-binding proteins, two transmembrane proteins and a solute-binding protein.</text>
</comment>
<dbReference type="AlphaFoldDB" id="A0A0R1HQD0"/>
<keyword evidence="8" id="KW-0997">Cell inner membrane</keyword>
<evidence type="ECO:0000256" key="5">
    <source>
        <dbReference type="ARBA" id="ARBA00022970"/>
    </source>
</evidence>
<dbReference type="GO" id="GO:0016887">
    <property type="term" value="F:ATP hydrolysis activity"/>
    <property type="evidence" value="ECO:0007669"/>
    <property type="project" value="UniProtKB-UniRule"/>
</dbReference>
<evidence type="ECO:0000259" key="9">
    <source>
        <dbReference type="PROSITE" id="PS50893"/>
    </source>
</evidence>
<keyword evidence="4 8" id="KW-0067">ATP-binding</keyword>
<dbReference type="Pfam" id="PF00005">
    <property type="entry name" value="ABC_tran"/>
    <property type="match status" value="1"/>
</dbReference>
<feature type="domain" description="ABC transporter" evidence="9">
    <location>
        <begin position="5"/>
        <end position="265"/>
    </location>
</feature>
<evidence type="ECO:0000256" key="6">
    <source>
        <dbReference type="ARBA" id="ARBA00023122"/>
    </source>
</evidence>
<dbReference type="GO" id="GO:0005886">
    <property type="term" value="C:plasma membrane"/>
    <property type="evidence" value="ECO:0007669"/>
    <property type="project" value="UniProtKB-SubCell"/>
</dbReference>
<evidence type="ECO:0000256" key="2">
    <source>
        <dbReference type="ARBA" id="ARBA00022448"/>
    </source>
</evidence>
<dbReference type="EMBL" id="AZCX01000002">
    <property type="protein sequence ID" value="KRK48700.1"/>
    <property type="molecule type" value="Genomic_DNA"/>
</dbReference>
<evidence type="ECO:0000256" key="4">
    <source>
        <dbReference type="ARBA" id="ARBA00022840"/>
    </source>
</evidence>
<evidence type="ECO:0000259" key="10">
    <source>
        <dbReference type="PROSITE" id="PS51371"/>
    </source>
</evidence>
<evidence type="ECO:0000256" key="3">
    <source>
        <dbReference type="ARBA" id="ARBA00022741"/>
    </source>
</evidence>